<name>A0ABM7WTC7_9BACT</name>
<gene>
    <name evidence="2" type="ORF">AMOR_17280</name>
</gene>
<protein>
    <recommendedName>
        <fullName evidence="4">DUF2231 domain-containing protein</fullName>
    </recommendedName>
</protein>
<reference evidence="3" key="1">
    <citation type="journal article" date="2022" name="Int. J. Syst. Evol. Microbiol.">
        <title>Anaeromyxobacter oryzae sp. nov., Anaeromyxobacter diazotrophicus sp. nov. and Anaeromyxobacter paludicola sp. nov., isolated from paddy soils.</title>
        <authorList>
            <person name="Itoh H."/>
            <person name="Xu Z."/>
            <person name="Mise K."/>
            <person name="Masuda Y."/>
            <person name="Ushijima N."/>
            <person name="Hayakawa C."/>
            <person name="Shiratori Y."/>
            <person name="Senoo K."/>
        </authorList>
    </citation>
    <scope>NUCLEOTIDE SEQUENCE [LARGE SCALE GENOMIC DNA]</scope>
    <source>
        <strain evidence="3">Red232</strain>
    </source>
</reference>
<feature type="transmembrane region" description="Helical" evidence="1">
    <location>
        <begin position="40"/>
        <end position="60"/>
    </location>
</feature>
<keyword evidence="3" id="KW-1185">Reference proteome</keyword>
<keyword evidence="1" id="KW-0812">Transmembrane</keyword>
<organism evidence="2 3">
    <name type="scientific">Anaeromyxobacter oryzae</name>
    <dbReference type="NCBI Taxonomy" id="2918170"/>
    <lineage>
        <taxon>Bacteria</taxon>
        <taxon>Pseudomonadati</taxon>
        <taxon>Myxococcota</taxon>
        <taxon>Myxococcia</taxon>
        <taxon>Myxococcales</taxon>
        <taxon>Cystobacterineae</taxon>
        <taxon>Anaeromyxobacteraceae</taxon>
        <taxon>Anaeromyxobacter</taxon>
    </lineage>
</organism>
<feature type="transmembrane region" description="Helical" evidence="1">
    <location>
        <begin position="12"/>
        <end position="33"/>
    </location>
</feature>
<proteinExistence type="predicted"/>
<dbReference type="Proteomes" id="UP001162891">
    <property type="component" value="Chromosome"/>
</dbReference>
<evidence type="ECO:0008006" key="4">
    <source>
        <dbReference type="Google" id="ProtNLM"/>
    </source>
</evidence>
<sequence length="174" mass="17283">MSNLPLHPAIVHIPLGLAFVVPLVAIGLAIALWRRRLPRGAFAVLVGLQLVLVAGGGLAMKLGERDEKTAERVVPEKLIEEHEERAELFLGAAGAVLAGMIAVLIVPAGAAAGVAAVVAAGTLAVAGLAVRTGEAGGALVYQHGAAAAYLPAGSGGTAGGLTLPAARRADGDDD</sequence>
<accession>A0ABM7WTC7</accession>
<keyword evidence="1" id="KW-1133">Transmembrane helix</keyword>
<evidence type="ECO:0000313" key="3">
    <source>
        <dbReference type="Proteomes" id="UP001162891"/>
    </source>
</evidence>
<dbReference type="EMBL" id="AP025591">
    <property type="protein sequence ID" value="BDG02732.1"/>
    <property type="molecule type" value="Genomic_DNA"/>
</dbReference>
<evidence type="ECO:0000313" key="2">
    <source>
        <dbReference type="EMBL" id="BDG02732.1"/>
    </source>
</evidence>
<dbReference type="RefSeq" id="WP_248360420.1">
    <property type="nucleotide sequence ID" value="NZ_AP025591.1"/>
</dbReference>
<evidence type="ECO:0000256" key="1">
    <source>
        <dbReference type="SAM" id="Phobius"/>
    </source>
</evidence>
<keyword evidence="1" id="KW-0472">Membrane</keyword>